<organism evidence="1">
    <name type="scientific">marine sediment metagenome</name>
    <dbReference type="NCBI Taxonomy" id="412755"/>
    <lineage>
        <taxon>unclassified sequences</taxon>
        <taxon>metagenomes</taxon>
        <taxon>ecological metagenomes</taxon>
    </lineage>
</organism>
<accession>A0A0F9C7W7</accession>
<dbReference type="EMBL" id="LAZR01048068">
    <property type="protein sequence ID" value="KKK92766.1"/>
    <property type="molecule type" value="Genomic_DNA"/>
</dbReference>
<proteinExistence type="predicted"/>
<name>A0A0F9C7W7_9ZZZZ</name>
<sequence length="82" mass="8687">MKKLLTIFLLFCLTSSASGQFFMPKQKPILGRQVNWAHPLSNGLKFLMLGNEGSGSKVFDLSGNGNTGTFGAGAASPIWVPG</sequence>
<comment type="caution">
    <text evidence="1">The sequence shown here is derived from an EMBL/GenBank/DDBJ whole genome shotgun (WGS) entry which is preliminary data.</text>
</comment>
<reference evidence="1" key="1">
    <citation type="journal article" date="2015" name="Nature">
        <title>Complex archaea that bridge the gap between prokaryotes and eukaryotes.</title>
        <authorList>
            <person name="Spang A."/>
            <person name="Saw J.H."/>
            <person name="Jorgensen S.L."/>
            <person name="Zaremba-Niedzwiedzka K."/>
            <person name="Martijn J."/>
            <person name="Lind A.E."/>
            <person name="van Eijk R."/>
            <person name="Schleper C."/>
            <person name="Guy L."/>
            <person name="Ettema T.J."/>
        </authorList>
    </citation>
    <scope>NUCLEOTIDE SEQUENCE</scope>
</reference>
<dbReference type="AlphaFoldDB" id="A0A0F9C7W7"/>
<feature type="non-terminal residue" evidence="1">
    <location>
        <position position="82"/>
    </location>
</feature>
<protein>
    <submittedName>
        <fullName evidence="1">Uncharacterized protein</fullName>
    </submittedName>
</protein>
<evidence type="ECO:0000313" key="1">
    <source>
        <dbReference type="EMBL" id="KKK92766.1"/>
    </source>
</evidence>
<gene>
    <name evidence="1" type="ORF">LCGC14_2699630</name>
</gene>